<evidence type="ECO:0000313" key="1">
    <source>
        <dbReference type="EMBL" id="OIM21728.1"/>
    </source>
</evidence>
<name>A0A6N4A8A4_OENOE</name>
<reference evidence="2 4" key="2">
    <citation type="submission" date="2018-08" db="EMBL/GenBank/DDBJ databases">
        <authorList>
            <person name="Lorentzen P. G. S. M."/>
        </authorList>
    </citation>
    <scope>NUCLEOTIDE SEQUENCE [LARGE SCALE GENOMIC DNA]</scope>
    <source>
        <strain evidence="2 4">CRBO_1381</strain>
    </source>
</reference>
<dbReference type="AlphaFoldDB" id="A0A6N4A8A4"/>
<dbReference type="EMBL" id="MLOK01000026">
    <property type="protein sequence ID" value="OIM21728.1"/>
    <property type="molecule type" value="Genomic_DNA"/>
</dbReference>
<dbReference type="EMBL" id="LR031358">
    <property type="protein sequence ID" value="VDB97468.1"/>
    <property type="molecule type" value="Genomic_DNA"/>
</dbReference>
<sequence>MLNAFFFLTSSLIHGIKYVQKGELAVTLSQTQKDEIVDILINIDDPFYLNTFVDDDDEQEWFHINERRMFLDMQRYLPMIDLNDQENWAFVRRCFLQFQ</sequence>
<evidence type="ECO:0000313" key="2">
    <source>
        <dbReference type="EMBL" id="VDB97468.1"/>
    </source>
</evidence>
<dbReference type="Proteomes" id="UP000181728">
    <property type="component" value="Unassembled WGS sequence"/>
</dbReference>
<proteinExistence type="predicted"/>
<reference evidence="1 3" key="1">
    <citation type="journal article" date="2016" name="BMC Genomics">
        <title>Consensus pan-genome assembly of the specialised wine bacterium Oenococcus oeni.</title>
        <authorList>
            <person name="Sternes P.R."/>
            <person name="Borneman A.R."/>
        </authorList>
    </citation>
    <scope>NUCLEOTIDE SEQUENCE [LARGE SCALE GENOMIC DNA]</scope>
    <source>
        <strain evidence="1 3">AWRIB661</strain>
    </source>
</reference>
<gene>
    <name evidence="1" type="ORF">ATX59_02395</name>
    <name evidence="2" type="ORF">OENI_0462</name>
</gene>
<accession>A0A6N4A8A4</accession>
<organism evidence="1 3">
    <name type="scientific">Oenococcus oeni</name>
    <name type="common">Leuconostoc oenos</name>
    <dbReference type="NCBI Taxonomy" id="1247"/>
    <lineage>
        <taxon>Bacteria</taxon>
        <taxon>Bacillati</taxon>
        <taxon>Bacillota</taxon>
        <taxon>Bacilli</taxon>
        <taxon>Lactobacillales</taxon>
        <taxon>Lactobacillaceae</taxon>
        <taxon>Oenococcus</taxon>
    </lineage>
</organism>
<evidence type="ECO:0000313" key="4">
    <source>
        <dbReference type="Proteomes" id="UP000294726"/>
    </source>
</evidence>
<protein>
    <submittedName>
        <fullName evidence="1">Uncharacterized protein</fullName>
    </submittedName>
</protein>
<evidence type="ECO:0000313" key="3">
    <source>
        <dbReference type="Proteomes" id="UP000181728"/>
    </source>
</evidence>
<dbReference type="Proteomes" id="UP000294726">
    <property type="component" value="Chromosome"/>
</dbReference>